<gene>
    <name evidence="2" type="ORF">METZ01_LOCUS84859</name>
</gene>
<sequence>MADEPTFAQQQVTEETLSESDKIRKRIADYKAQITPNSLQVIEVMLQQQLSSGLLKPGDLDALIILRDDVNKASIDYRTQLENAQRRLTELATTEAAEKAQAEEAKIRTIIDSRDAERQRRKGVEDRLAQMEAVLASHGISMDLNQDGQIGLAEGQVADELTVEEQERVDNIVSVDKDNIAEIQQAALAQPVEPKRPSRAFSLARAMNPEEPSQSEIMQDELEPILHSIPDELLDADELLDGPEAE</sequence>
<accession>A0A381UV45</accession>
<keyword evidence="1" id="KW-0175">Coiled coil</keyword>
<name>A0A381UV45_9ZZZZ</name>
<feature type="non-terminal residue" evidence="2">
    <location>
        <position position="246"/>
    </location>
</feature>
<evidence type="ECO:0000313" key="2">
    <source>
        <dbReference type="EMBL" id="SVA32005.1"/>
    </source>
</evidence>
<feature type="coiled-coil region" evidence="1">
    <location>
        <begin position="81"/>
        <end position="134"/>
    </location>
</feature>
<proteinExistence type="predicted"/>
<reference evidence="2" key="1">
    <citation type="submission" date="2018-05" db="EMBL/GenBank/DDBJ databases">
        <authorList>
            <person name="Lanie J.A."/>
            <person name="Ng W.-L."/>
            <person name="Kazmierczak K.M."/>
            <person name="Andrzejewski T.M."/>
            <person name="Davidsen T.M."/>
            <person name="Wayne K.J."/>
            <person name="Tettelin H."/>
            <person name="Glass J.I."/>
            <person name="Rusch D."/>
            <person name="Podicherti R."/>
            <person name="Tsui H.-C.T."/>
            <person name="Winkler M.E."/>
        </authorList>
    </citation>
    <scope>NUCLEOTIDE SEQUENCE</scope>
</reference>
<protein>
    <submittedName>
        <fullName evidence="2">Uncharacterized protein</fullName>
    </submittedName>
</protein>
<evidence type="ECO:0000256" key="1">
    <source>
        <dbReference type="SAM" id="Coils"/>
    </source>
</evidence>
<organism evidence="2">
    <name type="scientific">marine metagenome</name>
    <dbReference type="NCBI Taxonomy" id="408172"/>
    <lineage>
        <taxon>unclassified sequences</taxon>
        <taxon>metagenomes</taxon>
        <taxon>ecological metagenomes</taxon>
    </lineage>
</organism>
<dbReference type="AlphaFoldDB" id="A0A381UV45"/>
<dbReference type="EMBL" id="UINC01007204">
    <property type="protein sequence ID" value="SVA32005.1"/>
    <property type="molecule type" value="Genomic_DNA"/>
</dbReference>